<comment type="subcellular location">
    <subcellularLocation>
        <location evidence="1">Cell outer membrane</location>
    </subcellularLocation>
</comment>
<sequence>MTPAYRSAAASQLPHTGPRDTRGLAAGALLAALAAMVLALSGCKTAPPAQGGLTPAQVAVLQQEGFTETDVGWELGRPLKVLFGFDEDAIPPDRIADIRRLGGVLLGVGIDHVRVDGHTDHTGSTEYNLRLSLRRAEAVARVLVTAGFEPANIELRGMGKGRPVADNRTAAGRAENRRASIVVTVE</sequence>
<dbReference type="Gene3D" id="3.30.1330.60">
    <property type="entry name" value="OmpA-like domain"/>
    <property type="match status" value="1"/>
</dbReference>
<dbReference type="CDD" id="cd07185">
    <property type="entry name" value="OmpA_C-like"/>
    <property type="match status" value="1"/>
</dbReference>
<keyword evidence="4" id="KW-0572">Peptidoglycan-anchor</keyword>
<dbReference type="InterPro" id="IPR019931">
    <property type="entry name" value="LPXTG_anchor"/>
</dbReference>
<evidence type="ECO:0000256" key="3">
    <source>
        <dbReference type="ARBA" id="ARBA00022525"/>
    </source>
</evidence>
<evidence type="ECO:0000256" key="1">
    <source>
        <dbReference type="ARBA" id="ARBA00004442"/>
    </source>
</evidence>
<dbReference type="eggNOG" id="COG2885">
    <property type="taxonomic scope" value="Bacteria"/>
</dbReference>
<evidence type="ECO:0000256" key="2">
    <source>
        <dbReference type="ARBA" id="ARBA00022512"/>
    </source>
</evidence>
<dbReference type="Pfam" id="PF00691">
    <property type="entry name" value="OmpA"/>
    <property type="match status" value="1"/>
</dbReference>
<dbReference type="HOGENOM" id="CLU_016890_12_3_4"/>
<gene>
    <name evidence="8" type="ordered locus">Reut_A2223</name>
</gene>
<evidence type="ECO:0000313" key="8">
    <source>
        <dbReference type="EMBL" id="AAZ61586.1"/>
    </source>
</evidence>
<dbReference type="KEGG" id="reu:Reut_A2223"/>
<proteinExistence type="predicted"/>
<dbReference type="InterPro" id="IPR050330">
    <property type="entry name" value="Bact_OuterMem_StrucFunc"/>
</dbReference>
<dbReference type="InterPro" id="IPR036737">
    <property type="entry name" value="OmpA-like_sf"/>
</dbReference>
<organism evidence="8">
    <name type="scientific">Cupriavidus pinatubonensis (strain JMP 134 / LMG 1197)</name>
    <name type="common">Cupriavidus necator (strain JMP 134)</name>
    <dbReference type="NCBI Taxonomy" id="264198"/>
    <lineage>
        <taxon>Bacteria</taxon>
        <taxon>Pseudomonadati</taxon>
        <taxon>Pseudomonadota</taxon>
        <taxon>Betaproteobacteria</taxon>
        <taxon>Burkholderiales</taxon>
        <taxon>Burkholderiaceae</taxon>
        <taxon>Cupriavidus</taxon>
    </lineage>
</organism>
<dbReference type="PRINTS" id="PR01021">
    <property type="entry name" value="OMPADOMAIN"/>
</dbReference>
<dbReference type="Pfam" id="PF00746">
    <property type="entry name" value="Gram_pos_anchor"/>
    <property type="match status" value="1"/>
</dbReference>
<dbReference type="InterPro" id="IPR006664">
    <property type="entry name" value="OMP_bac"/>
</dbReference>
<dbReference type="GO" id="GO:0009279">
    <property type="term" value="C:cell outer membrane"/>
    <property type="evidence" value="ECO:0007669"/>
    <property type="project" value="UniProtKB-SubCell"/>
</dbReference>
<dbReference type="STRING" id="264198.Reut_A2223"/>
<evidence type="ECO:0000256" key="5">
    <source>
        <dbReference type="ARBA" id="ARBA00023136"/>
    </source>
</evidence>
<dbReference type="PANTHER" id="PTHR30329">
    <property type="entry name" value="STATOR ELEMENT OF FLAGELLAR MOTOR COMPLEX"/>
    <property type="match status" value="1"/>
</dbReference>
<feature type="domain" description="OmpA-like" evidence="7">
    <location>
        <begin position="71"/>
        <end position="186"/>
    </location>
</feature>
<protein>
    <submittedName>
        <fullName evidence="8">OmpA/MotB</fullName>
    </submittedName>
</protein>
<keyword evidence="3" id="KW-0964">Secreted</keyword>
<keyword evidence="5 6" id="KW-0472">Membrane</keyword>
<dbReference type="PROSITE" id="PS51123">
    <property type="entry name" value="OMPA_2"/>
    <property type="match status" value="1"/>
</dbReference>
<accession>Q46Z47</accession>
<dbReference type="SUPFAM" id="SSF103088">
    <property type="entry name" value="OmpA-like"/>
    <property type="match status" value="1"/>
</dbReference>
<dbReference type="InterPro" id="IPR006665">
    <property type="entry name" value="OmpA-like"/>
</dbReference>
<dbReference type="AlphaFoldDB" id="Q46Z47"/>
<reference evidence="8" key="1">
    <citation type="submission" date="2005-08" db="EMBL/GenBank/DDBJ databases">
        <title>Complete sequence of Chromosome1 of Ralstonia eutropha JMP134.</title>
        <authorList>
            <person name="Copeland A."/>
            <person name="Lucas S."/>
            <person name="Lapidus A."/>
            <person name="Barry K."/>
            <person name="Detter J.C."/>
            <person name="Glavina T."/>
            <person name="Hammon N."/>
            <person name="Israni S."/>
            <person name="Pitluck S."/>
            <person name="Goltsman E."/>
            <person name="Martinez M."/>
            <person name="Schmutz J."/>
            <person name="Larimer F."/>
            <person name="Land M."/>
            <person name="Lykidis A."/>
            <person name="Richardson P."/>
        </authorList>
    </citation>
    <scope>NUCLEOTIDE SEQUENCE</scope>
    <source>
        <strain evidence="8">JMP134</strain>
    </source>
</reference>
<keyword evidence="2" id="KW-0134">Cell wall</keyword>
<evidence type="ECO:0000259" key="7">
    <source>
        <dbReference type="PROSITE" id="PS51123"/>
    </source>
</evidence>
<evidence type="ECO:0000256" key="6">
    <source>
        <dbReference type="PROSITE-ProRule" id="PRU00473"/>
    </source>
</evidence>
<dbReference type="EMBL" id="CP000090">
    <property type="protein sequence ID" value="AAZ61586.1"/>
    <property type="molecule type" value="Genomic_DNA"/>
</dbReference>
<dbReference type="PANTHER" id="PTHR30329:SF17">
    <property type="entry name" value="LIPOPROTEIN YFIB-RELATED"/>
    <property type="match status" value="1"/>
</dbReference>
<evidence type="ECO:0000256" key="4">
    <source>
        <dbReference type="ARBA" id="ARBA00023088"/>
    </source>
</evidence>
<name>Q46Z47_CUPPJ</name>